<dbReference type="GO" id="GO:0043565">
    <property type="term" value="F:sequence-specific DNA binding"/>
    <property type="evidence" value="ECO:0007669"/>
    <property type="project" value="InterPro"/>
</dbReference>
<dbReference type="SUPFAM" id="SSF57716">
    <property type="entry name" value="Glucocorticoid receptor-like (DNA-binding domain)"/>
    <property type="match status" value="4"/>
</dbReference>
<sequence>MVVAVDGLYDDASAALVDEIFNGGDLHALQDDAELDVAARGGGDAGETKGKEVEPERPSNKAATAAARLQCRHCGATKTPWWRSDPDGRRTLCNACGVRYRSRGRLLPEYRPLNSPAFSPEVHSNKHRRVVELRRRRPEPPSSVPAPLSPPPPAVDALRDDAIADELLDGGDFQALLDGTLQGLDVAASGGEAKEGEEEELEWLSNKDAFPEVETISPPPASTVKAQNKTTKPARTARRCRPATGLKCRHCGTTKTPQWRNGPDGRRTLCNACGVYYRIHGRLLPEYRPLNSPTLLFAELPSNRHRLVLQLRRPCAVDDEEEELEWLSNKDAFPTLETMATAPPPPLVAEHRAKKAARRRRPPPPLRCRHCGKTETPQWRRGPDGARTLCNACGVRYRSGRLFPEYRPLNSPTFSPELHSNIHRRVLLLRHHPSPSPPPPPPAVPTPTPAATTPAATHSKKPLRCKQERPASANLAVAAARQCAHCGRTKTWQWRSGPDSGRKLCDPCGKRYRSGRLVLECRPLNGPTFLPEMHSGMSFAAGGGGDR</sequence>
<comment type="similarity">
    <text evidence="2">Belongs to the type IV zinc-finger family. Class A subfamily.</text>
</comment>
<dbReference type="PANTHER" id="PTHR45658:SF42">
    <property type="entry name" value="GATA TRANSCRIPTION FACTOR 1"/>
    <property type="match status" value="1"/>
</dbReference>
<dbReference type="SMART" id="SM00401">
    <property type="entry name" value="ZnF_GATA"/>
    <property type="match status" value="4"/>
</dbReference>
<dbReference type="InterPro" id="IPR000679">
    <property type="entry name" value="Znf_GATA"/>
</dbReference>
<keyword evidence="7" id="KW-0238">DNA-binding</keyword>
<dbReference type="Gramene" id="LPERR10G08960.1">
    <property type="protein sequence ID" value="LPERR10G08960.1"/>
    <property type="gene ID" value="LPERR10G08960"/>
</dbReference>
<evidence type="ECO:0000256" key="13">
    <source>
        <dbReference type="SAM" id="MobiDB-lite"/>
    </source>
</evidence>
<evidence type="ECO:0000256" key="8">
    <source>
        <dbReference type="ARBA" id="ARBA00023159"/>
    </source>
</evidence>
<evidence type="ECO:0000256" key="11">
    <source>
        <dbReference type="ARBA" id="ARBA00055020"/>
    </source>
</evidence>
<keyword evidence="3" id="KW-0479">Metal-binding</keyword>
<accession>A0A0D9XKC0</accession>
<evidence type="ECO:0000256" key="7">
    <source>
        <dbReference type="ARBA" id="ARBA00023125"/>
    </source>
</evidence>
<evidence type="ECO:0000256" key="9">
    <source>
        <dbReference type="ARBA" id="ARBA00023163"/>
    </source>
</evidence>
<evidence type="ECO:0000256" key="12">
    <source>
        <dbReference type="PROSITE-ProRule" id="PRU00094"/>
    </source>
</evidence>
<protein>
    <recommendedName>
        <fullName evidence="14">GATA-type domain-containing protein</fullName>
    </recommendedName>
</protein>
<dbReference type="InterPro" id="IPR051140">
    <property type="entry name" value="GATA_TF"/>
</dbReference>
<feature type="domain" description="GATA-type" evidence="14">
    <location>
        <begin position="477"/>
        <end position="513"/>
    </location>
</feature>
<name>A0A0D9XKC0_9ORYZ</name>
<dbReference type="EnsemblPlants" id="LPERR10G08960.1">
    <property type="protein sequence ID" value="LPERR10G08960.1"/>
    <property type="gene ID" value="LPERR10G08960"/>
</dbReference>
<comment type="subcellular location">
    <subcellularLocation>
        <location evidence="1">Nucleus</location>
    </subcellularLocation>
</comment>
<dbReference type="Pfam" id="PF00320">
    <property type="entry name" value="GATA"/>
    <property type="match status" value="4"/>
</dbReference>
<evidence type="ECO:0000256" key="5">
    <source>
        <dbReference type="ARBA" id="ARBA00022833"/>
    </source>
</evidence>
<feature type="region of interest" description="Disordered" evidence="13">
    <location>
        <begin position="215"/>
        <end position="234"/>
    </location>
</feature>
<feature type="compositionally biased region" description="Pro residues" evidence="13">
    <location>
        <begin position="434"/>
        <end position="448"/>
    </location>
</feature>
<reference evidence="15 16" key="1">
    <citation type="submission" date="2012-08" db="EMBL/GenBank/DDBJ databases">
        <title>Oryza genome evolution.</title>
        <authorList>
            <person name="Wing R.A."/>
        </authorList>
    </citation>
    <scope>NUCLEOTIDE SEQUENCE</scope>
</reference>
<feature type="domain" description="GATA-type" evidence="14">
    <location>
        <begin position="362"/>
        <end position="398"/>
    </location>
</feature>
<dbReference type="Proteomes" id="UP000032180">
    <property type="component" value="Chromosome 10"/>
</dbReference>
<dbReference type="GO" id="GO:0005634">
    <property type="term" value="C:nucleus"/>
    <property type="evidence" value="ECO:0007669"/>
    <property type="project" value="UniProtKB-SubCell"/>
</dbReference>
<comment type="function">
    <text evidence="11">Transcriptional activator that specifically binds 5'-GATA-3' or 5'-GAT-3' motifs within gene promoters. May be involved in the regulation of some light-responsive genes.</text>
</comment>
<dbReference type="eggNOG" id="KOG1601">
    <property type="taxonomic scope" value="Eukaryota"/>
</dbReference>
<organism evidence="15 16">
    <name type="scientific">Leersia perrieri</name>
    <dbReference type="NCBI Taxonomy" id="77586"/>
    <lineage>
        <taxon>Eukaryota</taxon>
        <taxon>Viridiplantae</taxon>
        <taxon>Streptophyta</taxon>
        <taxon>Embryophyta</taxon>
        <taxon>Tracheophyta</taxon>
        <taxon>Spermatophyta</taxon>
        <taxon>Magnoliopsida</taxon>
        <taxon>Liliopsida</taxon>
        <taxon>Poales</taxon>
        <taxon>Poaceae</taxon>
        <taxon>BOP clade</taxon>
        <taxon>Oryzoideae</taxon>
        <taxon>Oryzeae</taxon>
        <taxon>Oryzinae</taxon>
        <taxon>Leersia</taxon>
    </lineage>
</organism>
<keyword evidence="5" id="KW-0862">Zinc</keyword>
<dbReference type="PROSITE" id="PS00344">
    <property type="entry name" value="GATA_ZN_FINGER_1"/>
    <property type="match status" value="3"/>
</dbReference>
<dbReference type="HOGENOM" id="CLU_507528_0_0_1"/>
<keyword evidence="10" id="KW-0539">Nucleus</keyword>
<evidence type="ECO:0000256" key="4">
    <source>
        <dbReference type="ARBA" id="ARBA00022771"/>
    </source>
</evidence>
<reference evidence="16" key="2">
    <citation type="submission" date="2013-12" db="EMBL/GenBank/DDBJ databases">
        <authorList>
            <person name="Yu Y."/>
            <person name="Lee S."/>
            <person name="de Baynast K."/>
            <person name="Wissotski M."/>
            <person name="Liu L."/>
            <person name="Talag J."/>
            <person name="Goicoechea J."/>
            <person name="Angelova A."/>
            <person name="Jetty R."/>
            <person name="Kudrna D."/>
            <person name="Golser W."/>
            <person name="Rivera L."/>
            <person name="Zhang J."/>
            <person name="Wing R."/>
        </authorList>
    </citation>
    <scope>NUCLEOTIDE SEQUENCE</scope>
</reference>
<keyword evidence="9" id="KW-0804">Transcription</keyword>
<evidence type="ECO:0000259" key="14">
    <source>
        <dbReference type="PROSITE" id="PS50114"/>
    </source>
</evidence>
<keyword evidence="8" id="KW-0010">Activator</keyword>
<feature type="region of interest" description="Disordered" evidence="13">
    <location>
        <begin position="134"/>
        <end position="155"/>
    </location>
</feature>
<evidence type="ECO:0000256" key="10">
    <source>
        <dbReference type="ARBA" id="ARBA00023242"/>
    </source>
</evidence>
<evidence type="ECO:0000313" key="15">
    <source>
        <dbReference type="EnsemblPlants" id="LPERR10G08960.1"/>
    </source>
</evidence>
<keyword evidence="4 12" id="KW-0863">Zinc-finger</keyword>
<dbReference type="GO" id="GO:0030154">
    <property type="term" value="P:cell differentiation"/>
    <property type="evidence" value="ECO:0007669"/>
    <property type="project" value="TreeGrafter"/>
</dbReference>
<feature type="region of interest" description="Disordered" evidence="13">
    <location>
        <begin position="39"/>
        <end position="59"/>
    </location>
</feature>
<feature type="compositionally biased region" description="Basic and acidic residues" evidence="13">
    <location>
        <begin position="46"/>
        <end position="59"/>
    </location>
</feature>
<dbReference type="GO" id="GO:0008270">
    <property type="term" value="F:zinc ion binding"/>
    <property type="evidence" value="ECO:0007669"/>
    <property type="project" value="UniProtKB-KW"/>
</dbReference>
<dbReference type="InterPro" id="IPR013088">
    <property type="entry name" value="Znf_NHR/GATA"/>
</dbReference>
<evidence type="ECO:0000313" key="16">
    <source>
        <dbReference type="Proteomes" id="UP000032180"/>
    </source>
</evidence>
<dbReference type="STRING" id="77586.A0A0D9XKC0"/>
<evidence type="ECO:0000256" key="3">
    <source>
        <dbReference type="ARBA" id="ARBA00022723"/>
    </source>
</evidence>
<feature type="region of interest" description="Disordered" evidence="13">
    <location>
        <begin position="430"/>
        <end position="462"/>
    </location>
</feature>
<evidence type="ECO:0000256" key="1">
    <source>
        <dbReference type="ARBA" id="ARBA00004123"/>
    </source>
</evidence>
<feature type="compositionally biased region" description="Pro residues" evidence="13">
    <location>
        <begin position="140"/>
        <end position="154"/>
    </location>
</feature>
<dbReference type="GO" id="GO:0006355">
    <property type="term" value="P:regulation of DNA-templated transcription"/>
    <property type="evidence" value="ECO:0007669"/>
    <property type="project" value="InterPro"/>
</dbReference>
<dbReference type="PANTHER" id="PTHR45658">
    <property type="entry name" value="GATA TRANSCRIPTION FACTOR"/>
    <property type="match status" value="1"/>
</dbReference>
<evidence type="ECO:0000256" key="6">
    <source>
        <dbReference type="ARBA" id="ARBA00023015"/>
    </source>
</evidence>
<dbReference type="AlphaFoldDB" id="A0A0D9XKC0"/>
<dbReference type="Gene3D" id="3.30.50.10">
    <property type="entry name" value="Erythroid Transcription Factor GATA-1, subunit A"/>
    <property type="match status" value="4"/>
</dbReference>
<dbReference type="FunFam" id="3.30.50.10:FF:000025">
    <property type="entry name" value="GATA transcription factor"/>
    <property type="match status" value="1"/>
</dbReference>
<dbReference type="PROSITE" id="PS50114">
    <property type="entry name" value="GATA_ZN_FINGER_2"/>
    <property type="match status" value="4"/>
</dbReference>
<feature type="domain" description="GATA-type" evidence="14">
    <location>
        <begin position="242"/>
        <end position="304"/>
    </location>
</feature>
<reference evidence="15" key="3">
    <citation type="submission" date="2015-04" db="UniProtKB">
        <authorList>
            <consortium name="EnsemblPlants"/>
        </authorList>
    </citation>
    <scope>IDENTIFICATION</scope>
</reference>
<keyword evidence="16" id="KW-1185">Reference proteome</keyword>
<proteinExistence type="inferred from homology"/>
<evidence type="ECO:0000256" key="2">
    <source>
        <dbReference type="ARBA" id="ARBA00005694"/>
    </source>
</evidence>
<dbReference type="CDD" id="cd00202">
    <property type="entry name" value="ZnF_GATA"/>
    <property type="match status" value="4"/>
</dbReference>
<feature type="domain" description="GATA-type" evidence="14">
    <location>
        <begin position="65"/>
        <end position="108"/>
    </location>
</feature>
<keyword evidence="6" id="KW-0805">Transcription regulation</keyword>